<gene>
    <name evidence="1" type="ORF">VFH_IV136880</name>
</gene>
<dbReference type="AlphaFoldDB" id="A0AAV1ALX0"/>
<reference evidence="1 2" key="1">
    <citation type="submission" date="2023-01" db="EMBL/GenBank/DDBJ databases">
        <authorList>
            <person name="Kreplak J."/>
        </authorList>
    </citation>
    <scope>NUCLEOTIDE SEQUENCE [LARGE SCALE GENOMIC DNA]</scope>
</reference>
<protein>
    <submittedName>
        <fullName evidence="1">Uncharacterized protein</fullName>
    </submittedName>
</protein>
<dbReference type="EMBL" id="OX451739">
    <property type="protein sequence ID" value="CAI8609512.1"/>
    <property type="molecule type" value="Genomic_DNA"/>
</dbReference>
<organism evidence="1 2">
    <name type="scientific">Vicia faba</name>
    <name type="common">Broad bean</name>
    <name type="synonym">Faba vulgaris</name>
    <dbReference type="NCBI Taxonomy" id="3906"/>
    <lineage>
        <taxon>Eukaryota</taxon>
        <taxon>Viridiplantae</taxon>
        <taxon>Streptophyta</taxon>
        <taxon>Embryophyta</taxon>
        <taxon>Tracheophyta</taxon>
        <taxon>Spermatophyta</taxon>
        <taxon>Magnoliopsida</taxon>
        <taxon>eudicotyledons</taxon>
        <taxon>Gunneridae</taxon>
        <taxon>Pentapetalae</taxon>
        <taxon>rosids</taxon>
        <taxon>fabids</taxon>
        <taxon>Fabales</taxon>
        <taxon>Fabaceae</taxon>
        <taxon>Papilionoideae</taxon>
        <taxon>50 kb inversion clade</taxon>
        <taxon>NPAAA clade</taxon>
        <taxon>Hologalegina</taxon>
        <taxon>IRL clade</taxon>
        <taxon>Fabeae</taxon>
        <taxon>Vicia</taxon>
    </lineage>
</organism>
<evidence type="ECO:0000313" key="2">
    <source>
        <dbReference type="Proteomes" id="UP001157006"/>
    </source>
</evidence>
<name>A0AAV1ALX0_VICFA</name>
<proteinExistence type="predicted"/>
<sequence length="161" mass="18510">MYEVHSIFYYNSKLTMIHYTKSSYFITKLQESCKRYIKNFKVFFPNFHNFHPLKHFFSFKIPSASLLELIQNSILNLASMLNKISCYQNCSHKGVVSACSNPSEHLESCPAATFSNHVQPCISVELVQEILRNNSLKSNSNGKPVWHKIENSNLISILTSN</sequence>
<accession>A0AAV1ALX0</accession>
<keyword evidence="2" id="KW-1185">Reference proteome</keyword>
<evidence type="ECO:0000313" key="1">
    <source>
        <dbReference type="EMBL" id="CAI8609512.1"/>
    </source>
</evidence>
<dbReference type="Proteomes" id="UP001157006">
    <property type="component" value="Chromosome 4"/>
</dbReference>